<dbReference type="Proteomes" id="UP001353858">
    <property type="component" value="Unassembled WGS sequence"/>
</dbReference>
<feature type="chain" id="PRO_5042931145" description="Kazal-like domain-containing protein" evidence="1">
    <location>
        <begin position="19"/>
        <end position="117"/>
    </location>
</feature>
<protein>
    <recommendedName>
        <fullName evidence="2">Kazal-like domain-containing protein</fullName>
    </recommendedName>
</protein>
<reference evidence="4" key="1">
    <citation type="submission" date="2023-01" db="EMBL/GenBank/DDBJ databases">
        <title>Key to firefly adult light organ development and bioluminescence: homeobox transcription factors regulate luciferase expression and transportation to peroxisome.</title>
        <authorList>
            <person name="Fu X."/>
        </authorList>
    </citation>
    <scope>NUCLEOTIDE SEQUENCE [LARGE SCALE GENOMIC DNA]</scope>
</reference>
<evidence type="ECO:0000313" key="4">
    <source>
        <dbReference type="Proteomes" id="UP001353858"/>
    </source>
</evidence>
<dbReference type="Gene3D" id="3.30.60.30">
    <property type="match status" value="1"/>
</dbReference>
<feature type="domain" description="Kazal-like" evidence="2">
    <location>
        <begin position="64"/>
        <end position="112"/>
    </location>
</feature>
<keyword evidence="4" id="KW-1185">Reference proteome</keyword>
<evidence type="ECO:0000256" key="1">
    <source>
        <dbReference type="SAM" id="SignalP"/>
    </source>
</evidence>
<dbReference type="EMBL" id="JARPUR010000001">
    <property type="protein sequence ID" value="KAK4887826.1"/>
    <property type="molecule type" value="Genomic_DNA"/>
</dbReference>
<keyword evidence="1" id="KW-0732">Signal</keyword>
<gene>
    <name evidence="3" type="ORF">RN001_004097</name>
</gene>
<feature type="signal peptide" evidence="1">
    <location>
        <begin position="1"/>
        <end position="18"/>
    </location>
</feature>
<dbReference type="CDD" id="cd00104">
    <property type="entry name" value="KAZAL_FS"/>
    <property type="match status" value="1"/>
</dbReference>
<dbReference type="PROSITE" id="PS51465">
    <property type="entry name" value="KAZAL_2"/>
    <property type="match status" value="1"/>
</dbReference>
<dbReference type="AlphaFoldDB" id="A0AAN7PRU7"/>
<dbReference type="InterPro" id="IPR002350">
    <property type="entry name" value="Kazal_dom"/>
</dbReference>
<sequence length="117" mass="13027">MKCFLIVVIFCQIATIWAQFSFGDYDEFDTGNNGNNGNWNNNNQNNNNNNNNNMNIPANYNSCYGSCSAMVIKEYNPVCASNQITYDNRRLLGCAQQCGLRIVEISQSTCRSTAGGK</sequence>
<dbReference type="InterPro" id="IPR036058">
    <property type="entry name" value="Kazal_dom_sf"/>
</dbReference>
<evidence type="ECO:0000259" key="2">
    <source>
        <dbReference type="PROSITE" id="PS51465"/>
    </source>
</evidence>
<comment type="caution">
    <text evidence="3">The sequence shown here is derived from an EMBL/GenBank/DDBJ whole genome shotgun (WGS) entry which is preliminary data.</text>
</comment>
<name>A0AAN7PRU7_9COLE</name>
<dbReference type="SUPFAM" id="SSF100895">
    <property type="entry name" value="Kazal-type serine protease inhibitors"/>
    <property type="match status" value="1"/>
</dbReference>
<proteinExistence type="predicted"/>
<evidence type="ECO:0000313" key="3">
    <source>
        <dbReference type="EMBL" id="KAK4887826.1"/>
    </source>
</evidence>
<dbReference type="Pfam" id="PF00050">
    <property type="entry name" value="Kazal_1"/>
    <property type="match status" value="1"/>
</dbReference>
<organism evidence="3 4">
    <name type="scientific">Aquatica leii</name>
    <dbReference type="NCBI Taxonomy" id="1421715"/>
    <lineage>
        <taxon>Eukaryota</taxon>
        <taxon>Metazoa</taxon>
        <taxon>Ecdysozoa</taxon>
        <taxon>Arthropoda</taxon>
        <taxon>Hexapoda</taxon>
        <taxon>Insecta</taxon>
        <taxon>Pterygota</taxon>
        <taxon>Neoptera</taxon>
        <taxon>Endopterygota</taxon>
        <taxon>Coleoptera</taxon>
        <taxon>Polyphaga</taxon>
        <taxon>Elateriformia</taxon>
        <taxon>Elateroidea</taxon>
        <taxon>Lampyridae</taxon>
        <taxon>Luciolinae</taxon>
        <taxon>Aquatica</taxon>
    </lineage>
</organism>
<accession>A0AAN7PRU7</accession>